<name>A0A6J4JAF9_9CHLR</name>
<evidence type="ECO:0000313" key="4">
    <source>
        <dbReference type="EMBL" id="CAA9274925.1"/>
    </source>
</evidence>
<dbReference type="GO" id="GO:0009055">
    <property type="term" value="F:electron transfer activity"/>
    <property type="evidence" value="ECO:0007669"/>
    <property type="project" value="InterPro"/>
</dbReference>
<protein>
    <recommendedName>
        <fullName evidence="3">Blue (type 1) copper domain-containing protein</fullName>
    </recommendedName>
</protein>
<dbReference type="GO" id="GO:0005507">
    <property type="term" value="F:copper ion binding"/>
    <property type="evidence" value="ECO:0007669"/>
    <property type="project" value="InterPro"/>
</dbReference>
<dbReference type="InterPro" id="IPR008972">
    <property type="entry name" value="Cupredoxin"/>
</dbReference>
<keyword evidence="2" id="KW-0186">Copper</keyword>
<evidence type="ECO:0000256" key="2">
    <source>
        <dbReference type="ARBA" id="ARBA00023008"/>
    </source>
</evidence>
<evidence type="ECO:0000259" key="3">
    <source>
        <dbReference type="Pfam" id="PF00127"/>
    </source>
</evidence>
<dbReference type="PANTHER" id="PTHR36507">
    <property type="entry name" value="BLL1555 PROTEIN"/>
    <property type="match status" value="1"/>
</dbReference>
<dbReference type="InterPro" id="IPR000923">
    <property type="entry name" value="BlueCu_1"/>
</dbReference>
<dbReference type="PANTHER" id="PTHR36507:SF1">
    <property type="entry name" value="BLL1555 PROTEIN"/>
    <property type="match status" value="1"/>
</dbReference>
<dbReference type="SUPFAM" id="SSF49503">
    <property type="entry name" value="Cupredoxins"/>
    <property type="match status" value="2"/>
</dbReference>
<dbReference type="EMBL" id="CADCTC010000188">
    <property type="protein sequence ID" value="CAA9274925.1"/>
    <property type="molecule type" value="Genomic_DNA"/>
</dbReference>
<organism evidence="4">
    <name type="scientific">uncultured Chloroflexota bacterium</name>
    <dbReference type="NCBI Taxonomy" id="166587"/>
    <lineage>
        <taxon>Bacteria</taxon>
        <taxon>Bacillati</taxon>
        <taxon>Chloroflexota</taxon>
        <taxon>environmental samples</taxon>
    </lineage>
</organism>
<proteinExistence type="predicted"/>
<gene>
    <name evidence="4" type="ORF">AVDCRST_MAG77-3369</name>
</gene>
<reference evidence="4" key="1">
    <citation type="submission" date="2020-02" db="EMBL/GenBank/DDBJ databases">
        <authorList>
            <person name="Meier V. D."/>
        </authorList>
    </citation>
    <scope>NUCLEOTIDE SEQUENCE</scope>
    <source>
        <strain evidence="4">AVDCRST_MAG77</strain>
    </source>
</reference>
<accession>A0A6J4JAF9</accession>
<dbReference type="Pfam" id="PF00127">
    <property type="entry name" value="Copper-bind"/>
    <property type="match status" value="1"/>
</dbReference>
<keyword evidence="1" id="KW-0479">Metal-binding</keyword>
<feature type="domain" description="Blue (type 1) copper" evidence="3">
    <location>
        <begin position="271"/>
        <end position="383"/>
    </location>
</feature>
<evidence type="ECO:0000256" key="1">
    <source>
        <dbReference type="ARBA" id="ARBA00022723"/>
    </source>
</evidence>
<dbReference type="AlphaFoldDB" id="A0A6J4JAF9"/>
<dbReference type="InterPro" id="IPR052721">
    <property type="entry name" value="ET_Amicyanin"/>
</dbReference>
<dbReference type="Gene3D" id="2.60.40.420">
    <property type="entry name" value="Cupredoxins - blue copper proteins"/>
    <property type="match status" value="2"/>
</dbReference>
<sequence length="385" mass="39190">MPTLRGQTTGSGAAGVLAERSTFNGVLALPITDGHAQRGAARRGGGSGGSAAGTAGWLARPLAIMALVGALAPTTAVGQGTGRAWEVQVSAVEEALGGEFEAMAYFPGSLVIHAGDTVRWRFEAVHTVTFPAGRPAPPRTVPGPGLGEATLGPVHFPAGGAVYDGSEPVNSGRPLFVPPEAFAYELTFPLPGVHGYVCLLHPGMRGEVTVLPAGAPLPETPEQARARGEATVAPLLALARADAAAARLEATSGVHAALAGVANGNGASAKLFLPGDLTVKRGDTVVWTRADAFDSHTVTFPGPGNAPPAFVEVRPQPSGEFLFVQPAASRSRSPGNNYAGEGLANSGILMSPGGTYLLRFDAPPGTYEYLCLLHPEMKGSVTVTG</sequence>